<dbReference type="InterPro" id="IPR036397">
    <property type="entry name" value="RNaseH_sf"/>
</dbReference>
<reference evidence="2 3" key="1">
    <citation type="journal article" date="2013" name="Genome Announc.">
        <title>Draft Genome Sequence of Catellicoccus marimammalium, a Novel Species Commonly Found in Gull Feces.</title>
        <authorList>
            <person name="Weigand M.R."/>
            <person name="Ryu H."/>
            <person name="Bozcek L."/>
            <person name="Konstantinidis K.T."/>
            <person name="Santo Domingo J.W."/>
        </authorList>
    </citation>
    <scope>NUCLEOTIDE SEQUENCE [LARGE SCALE GENOMIC DNA]</scope>
    <source>
        <strain evidence="2 3">M35/04/3</strain>
    </source>
</reference>
<dbReference type="SUPFAM" id="SSF53098">
    <property type="entry name" value="Ribonuclease H-like"/>
    <property type="match status" value="1"/>
</dbReference>
<dbReference type="GO" id="GO:0004523">
    <property type="term" value="F:RNA-DNA hybrid ribonuclease activity"/>
    <property type="evidence" value="ECO:0007669"/>
    <property type="project" value="InterPro"/>
</dbReference>
<proteinExistence type="predicted"/>
<organism evidence="2 3">
    <name type="scientific">Catellicoccus marimammalium M35/04/3</name>
    <dbReference type="NCBI Taxonomy" id="1234409"/>
    <lineage>
        <taxon>Bacteria</taxon>
        <taxon>Bacillati</taxon>
        <taxon>Bacillota</taxon>
        <taxon>Bacilli</taxon>
        <taxon>Lactobacillales</taxon>
        <taxon>Enterococcaceae</taxon>
        <taxon>Catellicoccus</taxon>
    </lineage>
</organism>
<dbReference type="PANTHER" id="PTHR47723:SF19">
    <property type="entry name" value="POLYNUCLEOTIDYL TRANSFERASE, RIBONUCLEASE H-LIKE SUPERFAMILY PROTEIN"/>
    <property type="match status" value="1"/>
</dbReference>
<sequence>MIRLYVDASTKGNPGPCGVGIVILKDQEQLQISQPLVHNYTNHEAEFIALITGLNILLEHHWENEWVSIHSDSKIVVQSIEKQYTKKPEFQKLLKGALQQLQKFPLHSLTWIPEKQNQGADHLARQALQKRLKE</sequence>
<dbReference type="EMBL" id="AMYT01000017">
    <property type="protein sequence ID" value="EKU27291.1"/>
    <property type="molecule type" value="Genomic_DNA"/>
</dbReference>
<dbReference type="Proteomes" id="UP000016057">
    <property type="component" value="Unassembled WGS sequence"/>
</dbReference>
<dbReference type="InterPro" id="IPR002156">
    <property type="entry name" value="RNaseH_domain"/>
</dbReference>
<dbReference type="OrthoDB" id="7845843at2"/>
<evidence type="ECO:0000259" key="1">
    <source>
        <dbReference type="PROSITE" id="PS50879"/>
    </source>
</evidence>
<dbReference type="PROSITE" id="PS50879">
    <property type="entry name" value="RNASE_H_1"/>
    <property type="match status" value="1"/>
</dbReference>
<dbReference type="GO" id="GO:0003676">
    <property type="term" value="F:nucleic acid binding"/>
    <property type="evidence" value="ECO:0007669"/>
    <property type="project" value="InterPro"/>
</dbReference>
<dbReference type="eggNOG" id="COG0328">
    <property type="taxonomic scope" value="Bacteria"/>
</dbReference>
<dbReference type="PATRIC" id="fig|1234409.3.peg.573"/>
<dbReference type="AlphaFoldDB" id="K8ZNX4"/>
<evidence type="ECO:0000313" key="2">
    <source>
        <dbReference type="EMBL" id="EKU27291.1"/>
    </source>
</evidence>
<dbReference type="Pfam" id="PF13456">
    <property type="entry name" value="RVT_3"/>
    <property type="match status" value="1"/>
</dbReference>
<dbReference type="InterPro" id="IPR053151">
    <property type="entry name" value="RNase_H-like"/>
</dbReference>
<protein>
    <submittedName>
        <fullName evidence="2">RNase H</fullName>
    </submittedName>
</protein>
<dbReference type="RefSeq" id="WP_009489917.1">
    <property type="nucleotide sequence ID" value="NZ_AMYT01000017.1"/>
</dbReference>
<accession>K8ZNX4</accession>
<dbReference type="Gene3D" id="3.30.420.10">
    <property type="entry name" value="Ribonuclease H-like superfamily/Ribonuclease H"/>
    <property type="match status" value="1"/>
</dbReference>
<dbReference type="PANTHER" id="PTHR47723">
    <property type="entry name" value="OS05G0353850 PROTEIN"/>
    <property type="match status" value="1"/>
</dbReference>
<comment type="caution">
    <text evidence="2">The sequence shown here is derived from an EMBL/GenBank/DDBJ whole genome shotgun (WGS) entry which is preliminary data.</text>
</comment>
<evidence type="ECO:0000313" key="3">
    <source>
        <dbReference type="Proteomes" id="UP000016057"/>
    </source>
</evidence>
<gene>
    <name evidence="2" type="ORF">C683_0622</name>
</gene>
<keyword evidence="3" id="KW-1185">Reference proteome</keyword>
<feature type="domain" description="RNase H type-1" evidence="1">
    <location>
        <begin position="1"/>
        <end position="129"/>
    </location>
</feature>
<name>K8ZNX4_9ENTE</name>
<dbReference type="CDD" id="cd09279">
    <property type="entry name" value="RNase_HI_like"/>
    <property type="match status" value="1"/>
</dbReference>
<dbReference type="InterPro" id="IPR012337">
    <property type="entry name" value="RNaseH-like_sf"/>
</dbReference>
<dbReference type="STRING" id="1234409.C683_0622"/>